<sequence length="324" mass="37359">MVSKQLIFRTVKLNGRNHWLKYDDKLMKGLLSGVLDMQAEGCFSIIRQYILSVKWMFNDLERDSAFYPLVLQRYEALPKLKELTIVKLYDAKYIISFAAWVKGLERAERPYLPCREWYADPCLDKFARHHFLRSDLSEICIENIDNVPVDAILSCPSLVNLSLRFVTLESIDDNPPPSTSTSLRRLQWYHHTLPPPALISHCLNLSKLEVNTEGCDIAGEGLRIFYDDRHSGFVVNSAGSLKRQHQMPLRSWDKLEDLKFVGTSDEFHHFFRTEDAFRKDVVLFPNLTTLQLPDSTNPKRKSEGKIKLPELKTLTIGSESLDPS</sequence>
<protein>
    <recommendedName>
        <fullName evidence="3">F-box domain-containing protein</fullName>
    </recommendedName>
</protein>
<dbReference type="Proteomes" id="UP000284842">
    <property type="component" value="Unassembled WGS sequence"/>
</dbReference>
<dbReference type="Gene3D" id="3.80.10.10">
    <property type="entry name" value="Ribonuclease Inhibitor"/>
    <property type="match status" value="1"/>
</dbReference>
<proteinExistence type="predicted"/>
<name>A0A409X970_9AGAR</name>
<reference evidence="1 2" key="1">
    <citation type="journal article" date="2018" name="Evol. Lett.">
        <title>Horizontal gene cluster transfer increased hallucinogenic mushroom diversity.</title>
        <authorList>
            <person name="Reynolds H.T."/>
            <person name="Vijayakumar V."/>
            <person name="Gluck-Thaler E."/>
            <person name="Korotkin H.B."/>
            <person name="Matheny P.B."/>
            <person name="Slot J.C."/>
        </authorList>
    </citation>
    <scope>NUCLEOTIDE SEQUENCE [LARGE SCALE GENOMIC DNA]</scope>
    <source>
        <strain evidence="1 2">2629</strain>
    </source>
</reference>
<evidence type="ECO:0000313" key="1">
    <source>
        <dbReference type="EMBL" id="PPQ87271.1"/>
    </source>
</evidence>
<dbReference type="InParanoid" id="A0A409X970"/>
<accession>A0A409X970</accession>
<evidence type="ECO:0008006" key="3">
    <source>
        <dbReference type="Google" id="ProtNLM"/>
    </source>
</evidence>
<dbReference type="InterPro" id="IPR032675">
    <property type="entry name" value="LRR_dom_sf"/>
</dbReference>
<dbReference type="AlphaFoldDB" id="A0A409X970"/>
<comment type="caution">
    <text evidence="1">The sequence shown here is derived from an EMBL/GenBank/DDBJ whole genome shotgun (WGS) entry which is preliminary data.</text>
</comment>
<organism evidence="1 2">
    <name type="scientific">Panaeolus cyanescens</name>
    <dbReference type="NCBI Taxonomy" id="181874"/>
    <lineage>
        <taxon>Eukaryota</taxon>
        <taxon>Fungi</taxon>
        <taxon>Dikarya</taxon>
        <taxon>Basidiomycota</taxon>
        <taxon>Agaricomycotina</taxon>
        <taxon>Agaricomycetes</taxon>
        <taxon>Agaricomycetidae</taxon>
        <taxon>Agaricales</taxon>
        <taxon>Agaricineae</taxon>
        <taxon>Galeropsidaceae</taxon>
        <taxon>Panaeolus</taxon>
    </lineage>
</organism>
<keyword evidence="2" id="KW-1185">Reference proteome</keyword>
<evidence type="ECO:0000313" key="2">
    <source>
        <dbReference type="Proteomes" id="UP000284842"/>
    </source>
</evidence>
<gene>
    <name evidence="1" type="ORF">CVT24_005901</name>
</gene>
<dbReference type="SUPFAM" id="SSF52058">
    <property type="entry name" value="L domain-like"/>
    <property type="match status" value="1"/>
</dbReference>
<dbReference type="EMBL" id="NHTK01004308">
    <property type="protein sequence ID" value="PPQ87271.1"/>
    <property type="molecule type" value="Genomic_DNA"/>
</dbReference>